<dbReference type="KEGG" id="bbel:109467085"/>
<dbReference type="OrthoDB" id="10045229at2759"/>
<reference evidence="3" key="1">
    <citation type="submission" date="2025-08" db="UniProtKB">
        <authorList>
            <consortium name="RefSeq"/>
        </authorList>
    </citation>
    <scope>IDENTIFICATION</scope>
    <source>
        <tissue evidence="3">Gonad</tissue>
    </source>
</reference>
<dbReference type="RefSeq" id="XP_019620550.1">
    <property type="nucleotide sequence ID" value="XM_019764991.1"/>
</dbReference>
<proteinExistence type="predicted"/>
<dbReference type="PANTHER" id="PTHR35539:SF1">
    <property type="entry name" value="CDNA SEQUENCE BC048562"/>
    <property type="match status" value="1"/>
</dbReference>
<keyword evidence="2" id="KW-1185">Reference proteome</keyword>
<dbReference type="GeneID" id="109467085"/>
<organism evidence="2 3">
    <name type="scientific">Branchiostoma belcheri</name>
    <name type="common">Amphioxus</name>
    <dbReference type="NCBI Taxonomy" id="7741"/>
    <lineage>
        <taxon>Eukaryota</taxon>
        <taxon>Metazoa</taxon>
        <taxon>Chordata</taxon>
        <taxon>Cephalochordata</taxon>
        <taxon>Leptocardii</taxon>
        <taxon>Amphioxiformes</taxon>
        <taxon>Branchiostomatidae</taxon>
        <taxon>Branchiostoma</taxon>
    </lineage>
</organism>
<protein>
    <submittedName>
        <fullName evidence="3">Uncharacterized protein C3orf84-like isoform X1</fullName>
    </submittedName>
</protein>
<dbReference type="PANTHER" id="PTHR35539">
    <property type="entry name" value="CDNA SEQUENCE BC048562"/>
    <property type="match status" value="1"/>
</dbReference>
<feature type="domain" description="Domain of unknown function with conserved HDNR motif" evidence="1">
    <location>
        <begin position="8"/>
        <end position="120"/>
    </location>
</feature>
<accession>A0A6P4XV96</accession>
<evidence type="ECO:0000313" key="2">
    <source>
        <dbReference type="Proteomes" id="UP000515135"/>
    </source>
</evidence>
<evidence type="ECO:0000313" key="3">
    <source>
        <dbReference type="RefSeq" id="XP_019620550.1"/>
    </source>
</evidence>
<gene>
    <name evidence="3" type="primary">LOC109467085</name>
</gene>
<dbReference type="AlphaFoldDB" id="A0A6P4XV96"/>
<evidence type="ECO:0000259" key="1">
    <source>
        <dbReference type="Pfam" id="PF15115"/>
    </source>
</evidence>
<dbReference type="Pfam" id="PF15115">
    <property type="entry name" value="HDNR"/>
    <property type="match status" value="1"/>
</dbReference>
<dbReference type="InterPro" id="IPR029369">
    <property type="entry name" value="HDNR"/>
</dbReference>
<dbReference type="Proteomes" id="UP000515135">
    <property type="component" value="Unplaced"/>
</dbReference>
<name>A0A6P4XV96_BRABE</name>
<sequence length="264" mass="29434">MATGGSVGAWFPTGYHGHFRSKSRNDFLQEFRRRARPQPPSKFITRIRERPTTHTFSHHDNKNAFVNDGYHIATAGCGLKKPKNPNLTGFKTDFIHWIPHRDEIHRGGPNASTYRQDFTKSAVLCRRGTREDVPQILVAGATRRPSSSLSQLQTTTYSFAHSHGQPNTEVLTDMNTGVRLRSAGPDYVSHDYLNRTGRIRSRSLNDVPTGSLTGLRRARDLHVGDCLSWHVPDRPPPPAVQNAWTPAATPVTVTVQELSQTAPA</sequence>